<evidence type="ECO:0000313" key="10">
    <source>
        <dbReference type="Proteomes" id="UP000095282"/>
    </source>
</evidence>
<dbReference type="GO" id="GO:0007059">
    <property type="term" value="P:chromosome segregation"/>
    <property type="evidence" value="ECO:0007669"/>
    <property type="project" value="TreeGrafter"/>
</dbReference>
<feature type="compositionally biased region" description="Low complexity" evidence="8">
    <location>
        <begin position="404"/>
        <end position="429"/>
    </location>
</feature>
<feature type="region of interest" description="Disordered" evidence="8">
    <location>
        <begin position="115"/>
        <end position="144"/>
    </location>
</feature>
<keyword evidence="10" id="KW-1185">Reference proteome</keyword>
<keyword evidence="4" id="KW-0418">Kinase</keyword>
<dbReference type="InterPro" id="IPR011009">
    <property type="entry name" value="Kinase-like_dom_sf"/>
</dbReference>
<dbReference type="STRING" id="1561998.A0A1I7UHE6"/>
<dbReference type="CDD" id="cd13990">
    <property type="entry name" value="STKc_TLK"/>
    <property type="match status" value="1"/>
</dbReference>
<feature type="region of interest" description="Disordered" evidence="8">
    <location>
        <begin position="222"/>
        <end position="337"/>
    </location>
</feature>
<feature type="compositionally biased region" description="Polar residues" evidence="8">
    <location>
        <begin position="360"/>
        <end position="385"/>
    </location>
</feature>
<dbReference type="PROSITE" id="PS50011">
    <property type="entry name" value="PROTEIN_KINASE_DOM"/>
    <property type="match status" value="1"/>
</dbReference>
<feature type="coiled-coil region" evidence="7">
    <location>
        <begin position="640"/>
        <end position="674"/>
    </location>
</feature>
<feature type="compositionally biased region" description="Low complexity" evidence="8">
    <location>
        <begin position="222"/>
        <end position="270"/>
    </location>
</feature>
<dbReference type="Proteomes" id="UP000095282">
    <property type="component" value="Unplaced"/>
</dbReference>
<evidence type="ECO:0000256" key="5">
    <source>
        <dbReference type="ARBA" id="ARBA00022840"/>
    </source>
</evidence>
<evidence type="ECO:0000256" key="3">
    <source>
        <dbReference type="ARBA" id="ARBA00022741"/>
    </source>
</evidence>
<feature type="domain" description="Protein kinase" evidence="9">
    <location>
        <begin position="689"/>
        <end position="966"/>
    </location>
</feature>
<dbReference type="InterPro" id="IPR017441">
    <property type="entry name" value="Protein_kinase_ATP_BS"/>
</dbReference>
<keyword evidence="5 6" id="KW-0067">ATP-binding</keyword>
<accession>A0A1I7UHE6</accession>
<dbReference type="GO" id="GO:0004674">
    <property type="term" value="F:protein serine/threonine kinase activity"/>
    <property type="evidence" value="ECO:0007669"/>
    <property type="project" value="UniProtKB-KW"/>
</dbReference>
<evidence type="ECO:0000256" key="8">
    <source>
        <dbReference type="SAM" id="MobiDB-lite"/>
    </source>
</evidence>
<organism evidence="10 11">
    <name type="scientific">Caenorhabditis tropicalis</name>
    <dbReference type="NCBI Taxonomy" id="1561998"/>
    <lineage>
        <taxon>Eukaryota</taxon>
        <taxon>Metazoa</taxon>
        <taxon>Ecdysozoa</taxon>
        <taxon>Nematoda</taxon>
        <taxon>Chromadorea</taxon>
        <taxon>Rhabditida</taxon>
        <taxon>Rhabditina</taxon>
        <taxon>Rhabditomorpha</taxon>
        <taxon>Rhabditoidea</taxon>
        <taxon>Rhabditidae</taxon>
        <taxon>Peloderinae</taxon>
        <taxon>Caenorhabditis</taxon>
    </lineage>
</organism>
<dbReference type="GO" id="GO:0035556">
    <property type="term" value="P:intracellular signal transduction"/>
    <property type="evidence" value="ECO:0007669"/>
    <property type="project" value="TreeGrafter"/>
</dbReference>
<evidence type="ECO:0000256" key="4">
    <source>
        <dbReference type="ARBA" id="ARBA00022777"/>
    </source>
</evidence>
<dbReference type="InterPro" id="IPR008271">
    <property type="entry name" value="Ser/Thr_kinase_AS"/>
</dbReference>
<dbReference type="AlphaFoldDB" id="A0A1I7UHE6"/>
<dbReference type="Pfam" id="PF00069">
    <property type="entry name" value="Pkinase"/>
    <property type="match status" value="1"/>
</dbReference>
<proteinExistence type="predicted"/>
<reference evidence="11" key="1">
    <citation type="submission" date="2016-11" db="UniProtKB">
        <authorList>
            <consortium name="WormBaseParasite"/>
        </authorList>
    </citation>
    <scope>IDENTIFICATION</scope>
</reference>
<evidence type="ECO:0000256" key="6">
    <source>
        <dbReference type="PROSITE-ProRule" id="PRU10141"/>
    </source>
</evidence>
<keyword evidence="1" id="KW-0723">Serine/threonine-protein kinase</keyword>
<feature type="coiled-coil region" evidence="7">
    <location>
        <begin position="467"/>
        <end position="515"/>
    </location>
</feature>
<dbReference type="SMART" id="SM00220">
    <property type="entry name" value="S_TKc"/>
    <property type="match status" value="1"/>
</dbReference>
<dbReference type="PROSITE" id="PS00107">
    <property type="entry name" value="PROTEIN_KINASE_ATP"/>
    <property type="match status" value="1"/>
</dbReference>
<dbReference type="WBParaSite" id="Csp11.Scaffold629.g9352.t2">
    <property type="protein sequence ID" value="Csp11.Scaffold629.g9352.t2"/>
    <property type="gene ID" value="Csp11.Scaffold629.g9352"/>
</dbReference>
<dbReference type="PANTHER" id="PTHR22974:SF23">
    <property type="entry name" value="TOUSLED-LIKE KINASE, ISOFORM G"/>
    <property type="match status" value="1"/>
</dbReference>
<sequence length="998" mass="113453">MQVQKLRMVDVIFCITPIQLANRLTIVFITCALDRPIRIRLRIETIFPPSQNCSSCGVIDRSLVDNTDIATMSMMSMEGVVAGGGTSNGSSGDRSFGGLEQKIFNTGPQNKALPTVQSNGSSSNHAPIVGEHQLGNSSSTMATGDTGHVSNVAYMSSGMLGATQFMPQNSSHQSTSVMMQQPQNGDDIEMRDYNSHHMHSHQMQMQHHMQSQQYNMPYHNHQQMQQMHYHQQQQQYQQSQHHQMYPPQIQQQSQQQQSQQTAQAQQSSSTLQHINESSNLSSAGSISDREPEQQHNGTPQRPTSSQTTSNTDKKSARKRRRVPPSDDPSTPKTERKITEFMKVGEAGGNSVARCLMTEYQQNQGSPKRAAQQNGSNSYDPQQGQQHDMPHSYWAASLGANNRGTPTPSNNQQQQPQHYSSDSNSNSNQSPPAPTQIARMVRTIDGETQTDTSFQQKLQIVAPSVDELAKKDRIIDDYRRQLDDSQTKQNIERRKNEASKETIKRLLIEKNVIERKALRDKTAADSPRIGSFKTTRTGDSFRDQWVDGWAFAELDRKFDQINAERNEIVSASALLKKRKPLGIGKEPKRPQTVNSQNDSNGMQPSTSNANGDDAIFRRPEEPKEIQYQEYIELDEIYKLRREHLRKEETDLSMERERLDRERQHHMRELKRAANESASQFKDHPLLHKRYLMLNLLGKGGFSEVWKAFDIEENRYVACKIHHVNKEWKEEKKANYVKHAMREKDIHKSLDHCRIVKQYDLLTIDNHSFCTVLEYVPGNDLDFYLKQNKSISEKEARSIIMQVVSALLYLNEKSTPIIHYDLKPANILLESGNTSGAIKITDFGLSKIMEGENDDHDNGIELTSQFAGTYWYLPPETFVVPPPKITCKVDVWSIGVIFYQCIYGKKPFGNDLTQQKILEYNTIINAREVSFPSKPQVSSAAQDFIRRCLQYRKEDRADVFELAKHELFKPRGSVRSVLAGSINSPSIPRSPSVNREDDNI</sequence>
<feature type="binding site" evidence="6">
    <location>
        <position position="718"/>
    </location>
    <ligand>
        <name>ATP</name>
        <dbReference type="ChEBI" id="CHEBI:30616"/>
    </ligand>
</feature>
<dbReference type="PANTHER" id="PTHR22974">
    <property type="entry name" value="MIXED LINEAGE PROTEIN KINASE"/>
    <property type="match status" value="1"/>
</dbReference>
<evidence type="ECO:0000256" key="2">
    <source>
        <dbReference type="ARBA" id="ARBA00022679"/>
    </source>
</evidence>
<feature type="compositionally biased region" description="Polar residues" evidence="8">
    <location>
        <begin position="134"/>
        <end position="143"/>
    </location>
</feature>
<keyword evidence="3 6" id="KW-0547">Nucleotide-binding</keyword>
<evidence type="ECO:0000259" key="9">
    <source>
        <dbReference type="PROSITE" id="PS50011"/>
    </source>
</evidence>
<dbReference type="SUPFAM" id="SSF56112">
    <property type="entry name" value="Protein kinase-like (PK-like)"/>
    <property type="match status" value="1"/>
</dbReference>
<feature type="compositionally biased region" description="Low complexity" evidence="8">
    <location>
        <begin position="298"/>
        <end position="310"/>
    </location>
</feature>
<dbReference type="PROSITE" id="PS00108">
    <property type="entry name" value="PROTEIN_KINASE_ST"/>
    <property type="match status" value="1"/>
</dbReference>
<feature type="compositionally biased region" description="Polar residues" evidence="8">
    <location>
        <begin position="115"/>
        <end position="125"/>
    </location>
</feature>
<evidence type="ECO:0000313" key="11">
    <source>
        <dbReference type="WBParaSite" id="Csp11.Scaffold629.g9352.t2"/>
    </source>
</evidence>
<keyword evidence="2" id="KW-0808">Transferase</keyword>
<dbReference type="GO" id="GO:0005634">
    <property type="term" value="C:nucleus"/>
    <property type="evidence" value="ECO:0007669"/>
    <property type="project" value="TreeGrafter"/>
</dbReference>
<dbReference type="GO" id="GO:0005524">
    <property type="term" value="F:ATP binding"/>
    <property type="evidence" value="ECO:0007669"/>
    <property type="project" value="UniProtKB-UniRule"/>
</dbReference>
<feature type="region of interest" description="Disordered" evidence="8">
    <location>
        <begin position="360"/>
        <end position="433"/>
    </location>
</feature>
<evidence type="ECO:0000256" key="1">
    <source>
        <dbReference type="ARBA" id="ARBA00022527"/>
    </source>
</evidence>
<evidence type="ECO:0000256" key="7">
    <source>
        <dbReference type="SAM" id="Coils"/>
    </source>
</evidence>
<feature type="compositionally biased region" description="Polar residues" evidence="8">
    <location>
        <begin position="271"/>
        <end position="285"/>
    </location>
</feature>
<name>A0A1I7UHE6_9PELO</name>
<feature type="region of interest" description="Disordered" evidence="8">
    <location>
        <begin position="579"/>
        <end position="613"/>
    </location>
</feature>
<feature type="compositionally biased region" description="Polar residues" evidence="8">
    <location>
        <begin position="590"/>
        <end position="609"/>
    </location>
</feature>
<dbReference type="Gene3D" id="1.10.510.10">
    <property type="entry name" value="Transferase(Phosphotransferase) domain 1"/>
    <property type="match status" value="1"/>
</dbReference>
<dbReference type="FunFam" id="1.10.510.10:FF:000698">
    <property type="entry name" value="Serine/threonine-protein kinase tousled-like 1"/>
    <property type="match status" value="1"/>
</dbReference>
<protein>
    <submittedName>
        <fullName evidence="11">Protein kinase domain-containing protein</fullName>
    </submittedName>
</protein>
<dbReference type="InterPro" id="IPR000719">
    <property type="entry name" value="Prot_kinase_dom"/>
</dbReference>
<keyword evidence="7" id="KW-0175">Coiled coil</keyword>